<dbReference type="AlphaFoldDB" id="A0A9W8E589"/>
<evidence type="ECO:0000256" key="9">
    <source>
        <dbReference type="ARBA" id="ARBA00023128"/>
    </source>
</evidence>
<gene>
    <name evidence="16" type="primary">TIM10</name>
    <name evidence="16" type="ORF">IWQ62_004623</name>
</gene>
<keyword evidence="11 13" id="KW-1015">Disulfide bond</keyword>
<keyword evidence="9 13" id="KW-0496">Mitochondrion</keyword>
<comment type="caution">
    <text evidence="16">The sequence shown here is derived from an EMBL/GenBank/DDBJ whole genome shotgun (WGS) entry which is preliminary data.</text>
</comment>
<evidence type="ECO:0000313" key="17">
    <source>
        <dbReference type="Proteomes" id="UP001150925"/>
    </source>
</evidence>
<feature type="compositionally biased region" description="Gly residues" evidence="14">
    <location>
        <begin position="1"/>
        <end position="16"/>
    </location>
</feature>
<keyword evidence="7 13" id="KW-0653">Protein transport</keyword>
<dbReference type="GO" id="GO:0046872">
    <property type="term" value="F:metal ion binding"/>
    <property type="evidence" value="ECO:0007669"/>
    <property type="project" value="UniProtKB-KW"/>
</dbReference>
<feature type="domain" description="Tim10-like" evidence="15">
    <location>
        <begin position="28"/>
        <end position="90"/>
    </location>
</feature>
<name>A0A9W8E589_9FUNG</name>
<proteinExistence type="inferred from homology"/>
<evidence type="ECO:0000256" key="3">
    <source>
        <dbReference type="ARBA" id="ARBA00022448"/>
    </source>
</evidence>
<evidence type="ECO:0000256" key="11">
    <source>
        <dbReference type="ARBA" id="ARBA00023157"/>
    </source>
</evidence>
<dbReference type="InterPro" id="IPR004217">
    <property type="entry name" value="Tim10-like"/>
</dbReference>
<evidence type="ECO:0000256" key="7">
    <source>
        <dbReference type="ARBA" id="ARBA00022927"/>
    </source>
</evidence>
<keyword evidence="10" id="KW-0472">Membrane</keyword>
<dbReference type="PANTHER" id="PTHR11038:SF16">
    <property type="entry name" value="MITOCHONDRIAL IMPORT INNER MEMBRANE TRANSLOCASE SUBUNIT TIM10"/>
    <property type="match status" value="1"/>
</dbReference>
<dbReference type="Pfam" id="PF02953">
    <property type="entry name" value="zf-Tim10_DDP"/>
    <property type="match status" value="1"/>
</dbReference>
<dbReference type="GO" id="GO:0015031">
    <property type="term" value="P:protein transport"/>
    <property type="evidence" value="ECO:0007669"/>
    <property type="project" value="UniProtKB-KW"/>
</dbReference>
<dbReference type="GO" id="GO:0045039">
    <property type="term" value="P:protein insertion into mitochondrial inner membrane"/>
    <property type="evidence" value="ECO:0007669"/>
    <property type="project" value="UniProtKB-ARBA"/>
</dbReference>
<sequence length="105" mass="11093">MNFGGMFGGGAGGGSGNVSAQQSSANLMMAEQEIEMVTDLFNRVSDSCLKKCIPDTYLESDLNKGESVCLDRCVAKFFEVNQKVGAKLQEISQKNQQGGGGGSLF</sequence>
<accession>A0A9W8E589</accession>
<dbReference type="OrthoDB" id="274922at2759"/>
<evidence type="ECO:0000256" key="14">
    <source>
        <dbReference type="SAM" id="MobiDB-lite"/>
    </source>
</evidence>
<keyword evidence="5 13" id="KW-0999">Mitochondrion inner membrane</keyword>
<evidence type="ECO:0000256" key="5">
    <source>
        <dbReference type="ARBA" id="ARBA00022792"/>
    </source>
</evidence>
<evidence type="ECO:0000259" key="15">
    <source>
        <dbReference type="Pfam" id="PF02953"/>
    </source>
</evidence>
<comment type="function">
    <text evidence="13">Mitochondrial intermembrane chaperone that participates in the import and insertion of some multi-pass transmembrane proteins into the mitochondrial inner membrane. Also required for the transfer of beta-barrel precursors from the TOM complex to the sorting and assembly machinery (SAM complex) of the outer membrane. Acts as a chaperone-like protein that protects the hydrophobic precursors from aggregation and guide them through the mitochondrial intermembrane space.</text>
</comment>
<keyword evidence="12 13" id="KW-0143">Chaperone</keyword>
<evidence type="ECO:0000313" key="16">
    <source>
        <dbReference type="EMBL" id="KAJ1959399.1"/>
    </source>
</evidence>
<dbReference type="Gene3D" id="1.10.287.810">
    <property type="entry name" value="Mitochondrial import inner membrane translocase subunit tim13 like domains"/>
    <property type="match status" value="1"/>
</dbReference>
<keyword evidence="6" id="KW-0862">Zinc</keyword>
<reference evidence="16" key="1">
    <citation type="submission" date="2022-07" db="EMBL/GenBank/DDBJ databases">
        <title>Phylogenomic reconstructions and comparative analyses of Kickxellomycotina fungi.</title>
        <authorList>
            <person name="Reynolds N.K."/>
            <person name="Stajich J.E."/>
            <person name="Barry K."/>
            <person name="Grigoriev I.V."/>
            <person name="Crous P."/>
            <person name="Smith M.E."/>
        </authorList>
    </citation>
    <scope>NUCLEOTIDE SEQUENCE</scope>
    <source>
        <strain evidence="16">RSA 1196</strain>
    </source>
</reference>
<comment type="subunit">
    <text evidence="13">Heterohexamer.</text>
</comment>
<dbReference type="InterPro" id="IPR035427">
    <property type="entry name" value="Tim10-like_dom_sf"/>
</dbReference>
<dbReference type="GO" id="GO:0005743">
    <property type="term" value="C:mitochondrial inner membrane"/>
    <property type="evidence" value="ECO:0007669"/>
    <property type="project" value="UniProtKB-SubCell"/>
</dbReference>
<protein>
    <recommendedName>
        <fullName evidence="13">Mitochondrial import inner membrane translocase subunit</fullName>
    </recommendedName>
</protein>
<dbReference type="PANTHER" id="PTHR11038">
    <property type="entry name" value="MITOCHONDRIAL IMPORT INNER MEMBRANE TRANSLOCASE SUBUNIT TIM10"/>
    <property type="match status" value="1"/>
</dbReference>
<dbReference type="FunFam" id="1.10.287.810:FF:000002">
    <property type="entry name" value="Mitochondrial import inner membrane translocase subunit tim10"/>
    <property type="match status" value="1"/>
</dbReference>
<evidence type="ECO:0000256" key="10">
    <source>
        <dbReference type="ARBA" id="ARBA00023136"/>
    </source>
</evidence>
<evidence type="ECO:0000256" key="2">
    <source>
        <dbReference type="ARBA" id="ARBA00006720"/>
    </source>
</evidence>
<comment type="domain">
    <text evidence="13">The twin CX3C motif contains 4 conserved Cys residues that form 2 disulfide bonds in the mitochondrial intermembrane space.</text>
</comment>
<evidence type="ECO:0000256" key="12">
    <source>
        <dbReference type="ARBA" id="ARBA00023186"/>
    </source>
</evidence>
<evidence type="ECO:0000256" key="13">
    <source>
        <dbReference type="RuleBase" id="RU367043"/>
    </source>
</evidence>
<evidence type="ECO:0000256" key="1">
    <source>
        <dbReference type="ARBA" id="ARBA00004137"/>
    </source>
</evidence>
<comment type="similarity">
    <text evidence="2 13">Belongs to the small Tim family.</text>
</comment>
<dbReference type="EMBL" id="JANBPY010001597">
    <property type="protein sequence ID" value="KAJ1959399.1"/>
    <property type="molecule type" value="Genomic_DNA"/>
</dbReference>
<organism evidence="16 17">
    <name type="scientific">Dispira parvispora</name>
    <dbReference type="NCBI Taxonomy" id="1520584"/>
    <lineage>
        <taxon>Eukaryota</taxon>
        <taxon>Fungi</taxon>
        <taxon>Fungi incertae sedis</taxon>
        <taxon>Zoopagomycota</taxon>
        <taxon>Kickxellomycotina</taxon>
        <taxon>Dimargaritomycetes</taxon>
        <taxon>Dimargaritales</taxon>
        <taxon>Dimargaritaceae</taxon>
        <taxon>Dispira</taxon>
    </lineage>
</organism>
<evidence type="ECO:0000256" key="6">
    <source>
        <dbReference type="ARBA" id="ARBA00022833"/>
    </source>
</evidence>
<dbReference type="SUPFAM" id="SSF144122">
    <property type="entry name" value="Tim10-like"/>
    <property type="match status" value="1"/>
</dbReference>
<keyword evidence="17" id="KW-1185">Reference proteome</keyword>
<keyword evidence="4" id="KW-0479">Metal-binding</keyword>
<evidence type="ECO:0000256" key="4">
    <source>
        <dbReference type="ARBA" id="ARBA00022723"/>
    </source>
</evidence>
<feature type="region of interest" description="Disordered" evidence="14">
    <location>
        <begin position="1"/>
        <end position="22"/>
    </location>
</feature>
<keyword evidence="8 13" id="KW-0811">Translocation</keyword>
<comment type="subcellular location">
    <subcellularLocation>
        <location evidence="1 13">Mitochondrion inner membrane</location>
        <topology evidence="1 13">Peripheral membrane protein</topology>
        <orientation evidence="1 13">Intermembrane side</orientation>
    </subcellularLocation>
</comment>
<evidence type="ECO:0000256" key="8">
    <source>
        <dbReference type="ARBA" id="ARBA00023010"/>
    </source>
</evidence>
<dbReference type="Proteomes" id="UP001150925">
    <property type="component" value="Unassembled WGS sequence"/>
</dbReference>
<keyword evidence="3 13" id="KW-0813">Transport</keyword>